<feature type="binding site" evidence="3">
    <location>
        <position position="271"/>
    </location>
    <ligand>
        <name>CTP</name>
        <dbReference type="ChEBI" id="CHEBI:37563"/>
    </ligand>
</feature>
<dbReference type="Gene3D" id="3.40.50.10300">
    <property type="entry name" value="CoaB-like"/>
    <property type="match status" value="1"/>
</dbReference>
<feature type="binding site" evidence="3">
    <location>
        <position position="313"/>
    </location>
    <ligand>
        <name>CTP</name>
        <dbReference type="ChEBI" id="CHEBI:37563"/>
    </ligand>
</feature>
<feature type="domain" description="DNA/pantothenate metabolism flavoprotein C-terminal" evidence="6">
    <location>
        <begin position="185"/>
        <end position="385"/>
    </location>
</feature>
<sequence>MKTVLLAISGSIAFYKAYELISLFKKEEFRVKVLLSKGALNFASKMSFEALADEVLCEENESWNNFNNHIAFSKDCDVVVFAPASINSINKFSQGIADNLFIQTLIAVDKSKSFIIAPAANTNMYLHFSVQKSLKLLKENGYIIIDPIVKTLACKDEGIGALAEIKDIFNITKRELLKEKFWCTQNIIVTGGGTREKIDDVRCISNFSSGKMAKAIADACYFLGANVKLFSSINFDTLYELYEFESSKDLKELLNDNLENDFLVMVAAVSDFIPKIIKGKIKKEEYLEGLDLHLKLNEDLLKNCNFKGKKIGFKMEYDKICAVENAKKSLLDKNLDMICLNILDEDMEFGSDENRISFITKGQIFQSQKMSKEKLAFVLMQEMSKLQ</sequence>
<dbReference type="EMBL" id="CP007770">
    <property type="protein sequence ID" value="AJC87910.1"/>
    <property type="molecule type" value="Genomic_DNA"/>
</dbReference>
<evidence type="ECO:0000313" key="8">
    <source>
        <dbReference type="Proteomes" id="UP000031163"/>
    </source>
</evidence>
<comment type="pathway">
    <text evidence="3 4">Cofactor biosynthesis; coenzyme A biosynthesis; CoA from (R)-pantothenate: step 3/5.</text>
</comment>
<keyword evidence="3 4" id="KW-0288">FMN</keyword>
<evidence type="ECO:0000259" key="6">
    <source>
        <dbReference type="Pfam" id="PF04127"/>
    </source>
</evidence>
<accession>A0A0A8H2M2</accession>
<evidence type="ECO:0000256" key="4">
    <source>
        <dbReference type="RuleBase" id="RU364078"/>
    </source>
</evidence>
<evidence type="ECO:0000256" key="2">
    <source>
        <dbReference type="ARBA" id="ARBA00023239"/>
    </source>
</evidence>
<comment type="similarity">
    <text evidence="3 4">In the C-terminal section; belongs to the PPC synthetase family.</text>
</comment>
<comment type="function">
    <text evidence="4">Catalyzes two steps in the biosynthesis of coenzyme A. In the first step cysteine is conjugated to 4'-phosphopantothenate to form 4-phosphopantothenoylcysteine, in the latter compound is decarboxylated to form 4'-phosphopantotheine.</text>
</comment>
<dbReference type="NCBIfam" id="TIGR00521">
    <property type="entry name" value="coaBC_dfp"/>
    <property type="match status" value="1"/>
</dbReference>
<comment type="catalytic activity">
    <reaction evidence="3 4">
        <text>(R)-4'-phosphopantothenate + L-cysteine + CTP = N-[(R)-4-phosphopantothenoyl]-L-cysteine + CMP + diphosphate + H(+)</text>
        <dbReference type="Rhea" id="RHEA:19397"/>
        <dbReference type="ChEBI" id="CHEBI:10986"/>
        <dbReference type="ChEBI" id="CHEBI:15378"/>
        <dbReference type="ChEBI" id="CHEBI:33019"/>
        <dbReference type="ChEBI" id="CHEBI:35235"/>
        <dbReference type="ChEBI" id="CHEBI:37563"/>
        <dbReference type="ChEBI" id="CHEBI:59458"/>
        <dbReference type="ChEBI" id="CHEBI:60377"/>
        <dbReference type="EC" id="6.3.2.5"/>
    </reaction>
</comment>
<protein>
    <recommendedName>
        <fullName evidence="3">Coenzyme A biosynthesis bifunctional protein CoaBC</fullName>
    </recommendedName>
    <alternativeName>
        <fullName evidence="3">DNA/pantothenate metabolism flavoprotein</fullName>
    </alternativeName>
    <alternativeName>
        <fullName evidence="3">Phosphopantothenoylcysteine synthetase/decarboxylase</fullName>
        <shortName evidence="3">PPCS-PPCDC</shortName>
    </alternativeName>
    <domain>
        <recommendedName>
            <fullName evidence="3">Phosphopantothenoylcysteine decarboxylase</fullName>
            <shortName evidence="3">PPC decarboxylase</shortName>
            <shortName evidence="3">PPC-DC</shortName>
            <ecNumber evidence="3">4.1.1.36</ecNumber>
        </recommendedName>
        <alternativeName>
            <fullName evidence="3">CoaC</fullName>
        </alternativeName>
    </domain>
    <domain>
        <recommendedName>
            <fullName evidence="3">Phosphopantothenate--cysteine ligase</fullName>
            <ecNumber evidence="3">6.3.2.5</ecNumber>
        </recommendedName>
        <alternativeName>
            <fullName evidence="3">CoaB</fullName>
        </alternativeName>
        <alternativeName>
            <fullName evidence="3">Phosphopantothenoylcysteine synthetase</fullName>
            <shortName evidence="3">PPC synthetase</shortName>
            <shortName evidence="3">PPC-S</shortName>
        </alternativeName>
    </domain>
</protein>
<comment type="caution">
    <text evidence="3">Lacks conserved residue(s) required for the propagation of feature annotation.</text>
</comment>
<keyword evidence="3" id="KW-0511">Multifunctional enzyme</keyword>
<dbReference type="GO" id="GO:0004632">
    <property type="term" value="F:phosphopantothenate--cysteine ligase activity"/>
    <property type="evidence" value="ECO:0007669"/>
    <property type="project" value="UniProtKB-UniRule"/>
</dbReference>
<dbReference type="InterPro" id="IPR035929">
    <property type="entry name" value="CoaB-like_sf"/>
</dbReference>
<dbReference type="STRING" id="1031564.CINS_0947"/>
<dbReference type="EC" id="4.1.1.36" evidence="3"/>
<proteinExistence type="inferred from homology"/>
<evidence type="ECO:0000259" key="5">
    <source>
        <dbReference type="Pfam" id="PF02441"/>
    </source>
</evidence>
<dbReference type="HOGENOM" id="CLU_033319_0_0_7"/>
<dbReference type="Proteomes" id="UP000031163">
    <property type="component" value="Chromosome"/>
</dbReference>
<comment type="cofactor">
    <cofactor evidence="3">
        <name>Mg(2+)</name>
        <dbReference type="ChEBI" id="CHEBI:18420"/>
    </cofactor>
</comment>
<gene>
    <name evidence="7" type="primary">dfp</name>
    <name evidence="3" type="synonym">coaBC</name>
    <name evidence="7" type="ORF">CINS_0947</name>
</gene>
<dbReference type="Pfam" id="PF02441">
    <property type="entry name" value="Flavoprotein"/>
    <property type="match status" value="1"/>
</dbReference>
<dbReference type="PANTHER" id="PTHR14359">
    <property type="entry name" value="HOMO-OLIGOMERIC FLAVIN CONTAINING CYS DECARBOXYLASE FAMILY"/>
    <property type="match status" value="1"/>
</dbReference>
<evidence type="ECO:0000256" key="1">
    <source>
        <dbReference type="ARBA" id="ARBA00022793"/>
    </source>
</evidence>
<dbReference type="GeneID" id="74431739"/>
<dbReference type="SUPFAM" id="SSF102645">
    <property type="entry name" value="CoaB-like"/>
    <property type="match status" value="1"/>
</dbReference>
<dbReference type="Gene3D" id="3.40.50.1950">
    <property type="entry name" value="Flavin prenyltransferase-like"/>
    <property type="match status" value="1"/>
</dbReference>
<keyword evidence="3 4" id="KW-0285">Flavoprotein</keyword>
<comment type="pathway">
    <text evidence="3 4">Cofactor biosynthesis; coenzyme A biosynthesis; CoA from (R)-pantothenate: step 2/5.</text>
</comment>
<feature type="region of interest" description="Phosphopantothenate--cysteine ligase" evidence="3">
    <location>
        <begin position="187"/>
        <end position="387"/>
    </location>
</feature>
<keyword evidence="3 4" id="KW-0436">Ligase</keyword>
<dbReference type="EC" id="6.3.2.5" evidence="3"/>
<dbReference type="GO" id="GO:0071513">
    <property type="term" value="C:phosphopantothenoylcysteine decarboxylase complex"/>
    <property type="evidence" value="ECO:0007669"/>
    <property type="project" value="TreeGrafter"/>
</dbReference>
<dbReference type="GO" id="GO:0010181">
    <property type="term" value="F:FMN binding"/>
    <property type="evidence" value="ECO:0007669"/>
    <property type="project" value="UniProtKB-UniRule"/>
</dbReference>
<dbReference type="SUPFAM" id="SSF52507">
    <property type="entry name" value="Homo-oligomeric flavin-containing Cys decarboxylases, HFCD"/>
    <property type="match status" value="1"/>
</dbReference>
<dbReference type="PANTHER" id="PTHR14359:SF6">
    <property type="entry name" value="PHOSPHOPANTOTHENOYLCYSTEINE DECARBOXYLASE"/>
    <property type="match status" value="1"/>
</dbReference>
<dbReference type="GO" id="GO:0046872">
    <property type="term" value="F:metal ion binding"/>
    <property type="evidence" value="ECO:0007669"/>
    <property type="project" value="UniProtKB-KW"/>
</dbReference>
<feature type="binding site" evidence="3">
    <location>
        <position position="280"/>
    </location>
    <ligand>
        <name>CTP</name>
        <dbReference type="ChEBI" id="CHEBI:37563"/>
    </ligand>
</feature>
<name>A0A0A8H2M2_9BACT</name>
<feature type="region of interest" description="Phosphopantothenoylcysteine decarboxylase" evidence="3">
    <location>
        <begin position="1"/>
        <end position="186"/>
    </location>
</feature>
<comment type="catalytic activity">
    <reaction evidence="3 4">
        <text>N-[(R)-4-phosphopantothenoyl]-L-cysteine + H(+) = (R)-4'-phosphopantetheine + CO2</text>
        <dbReference type="Rhea" id="RHEA:16793"/>
        <dbReference type="ChEBI" id="CHEBI:15378"/>
        <dbReference type="ChEBI" id="CHEBI:16526"/>
        <dbReference type="ChEBI" id="CHEBI:59458"/>
        <dbReference type="ChEBI" id="CHEBI:61723"/>
        <dbReference type="EC" id="4.1.1.36"/>
    </reaction>
</comment>
<comment type="similarity">
    <text evidence="3 4">In the N-terminal section; belongs to the HFCD (homo-oligomeric flavin containing Cys decarboxylase) superfamily.</text>
</comment>
<keyword evidence="2 3" id="KW-0456">Lyase</keyword>
<organism evidence="7 8">
    <name type="scientific">Campylobacter insulaenigrae NCTC 12927</name>
    <dbReference type="NCBI Taxonomy" id="1031564"/>
    <lineage>
        <taxon>Bacteria</taxon>
        <taxon>Pseudomonadati</taxon>
        <taxon>Campylobacterota</taxon>
        <taxon>Epsilonproteobacteria</taxon>
        <taxon>Campylobacterales</taxon>
        <taxon>Campylobacteraceae</taxon>
        <taxon>Campylobacter</taxon>
    </lineage>
</organism>
<evidence type="ECO:0000313" key="7">
    <source>
        <dbReference type="EMBL" id="AJC87910.1"/>
    </source>
</evidence>
<feature type="binding site" evidence="3">
    <location>
        <position position="333"/>
    </location>
    <ligand>
        <name>CTP</name>
        <dbReference type="ChEBI" id="CHEBI:37563"/>
    </ligand>
</feature>
<keyword evidence="3" id="KW-0460">Magnesium</keyword>
<dbReference type="KEGG" id="cis:CINS_0947"/>
<feature type="active site" description="Proton donor" evidence="3">
    <location>
        <position position="154"/>
    </location>
</feature>
<dbReference type="GO" id="GO:0004633">
    <property type="term" value="F:phosphopantothenoylcysteine decarboxylase activity"/>
    <property type="evidence" value="ECO:0007669"/>
    <property type="project" value="UniProtKB-UniRule"/>
</dbReference>
<dbReference type="HAMAP" id="MF_02225">
    <property type="entry name" value="CoaBC"/>
    <property type="match status" value="1"/>
</dbReference>
<feature type="domain" description="Flavoprotein" evidence="5">
    <location>
        <begin position="2"/>
        <end position="169"/>
    </location>
</feature>
<dbReference type="InterPro" id="IPR003382">
    <property type="entry name" value="Flavoprotein"/>
</dbReference>
<dbReference type="InterPro" id="IPR007085">
    <property type="entry name" value="DNA/pantothenate-metab_flavo_C"/>
</dbReference>
<dbReference type="GO" id="GO:0015937">
    <property type="term" value="P:coenzyme A biosynthetic process"/>
    <property type="evidence" value="ECO:0007669"/>
    <property type="project" value="UniProtKB-UniRule"/>
</dbReference>
<keyword evidence="3" id="KW-0479">Metal-binding</keyword>
<dbReference type="InterPro" id="IPR036551">
    <property type="entry name" value="Flavin_trans-like"/>
</dbReference>
<comment type="function">
    <text evidence="3">Catalyzes two sequential steps in the biosynthesis of coenzyme A. In the first step cysteine is conjugated to 4'-phosphopantothenate to form 4-phosphopantothenoylcysteine. In the second step the latter compound is decarboxylated to form 4'-phosphopantotheine.</text>
</comment>
<dbReference type="AlphaFoldDB" id="A0A0A8H2M2"/>
<dbReference type="InterPro" id="IPR005252">
    <property type="entry name" value="CoaBC"/>
</dbReference>
<comment type="cofactor">
    <cofactor evidence="3">
        <name>FMN</name>
        <dbReference type="ChEBI" id="CHEBI:58210"/>
    </cofactor>
    <text evidence="3">Binds 1 FMN per subunit.</text>
</comment>
<dbReference type="RefSeq" id="WP_039650296.1">
    <property type="nucleotide sequence ID" value="NZ_CP007770.1"/>
</dbReference>
<keyword evidence="1 3" id="KW-0210">Decarboxylase</keyword>
<dbReference type="Pfam" id="PF04127">
    <property type="entry name" value="DFP"/>
    <property type="match status" value="1"/>
</dbReference>
<dbReference type="UniPathway" id="UPA00241">
    <property type="reaction ID" value="UER00353"/>
</dbReference>
<evidence type="ECO:0000256" key="3">
    <source>
        <dbReference type="HAMAP-Rule" id="MF_02225"/>
    </source>
</evidence>
<reference evidence="7 8" key="1">
    <citation type="journal article" date="2014" name="Genome Biol. Evol.">
        <title>Comparative Genomics of the Campylobacter lari Group.</title>
        <authorList>
            <person name="Miller W.G."/>
            <person name="Yee E."/>
            <person name="Chapman M.H."/>
            <person name="Smith T.P."/>
            <person name="Bono J.L."/>
            <person name="Huynh S."/>
            <person name="Parker C.T."/>
            <person name="Vandamme P."/>
            <person name="Luong K."/>
            <person name="Korlach J."/>
        </authorList>
    </citation>
    <scope>NUCLEOTIDE SEQUENCE [LARGE SCALE GENOMIC DNA]</scope>
    <source>
        <strain evidence="7 8">NCTC 12927</strain>
    </source>
</reference>
<dbReference type="GO" id="GO:0015941">
    <property type="term" value="P:pantothenate catabolic process"/>
    <property type="evidence" value="ECO:0007669"/>
    <property type="project" value="InterPro"/>
</dbReference>